<proteinExistence type="inferred from homology"/>
<dbReference type="InterPro" id="IPR005106">
    <property type="entry name" value="Asp/hSer_DH_NAD-bd"/>
</dbReference>
<sequence length="407" mass="45179">MVGIGLLGLGTVGTGVVEILEERQEELKFLTGEEIKIKKILVKNIDKKRKVQLEENIITSDYNEILNCEDISIIVELTGDLDQGYKYIKDALNSGKDVVTANKAVVSKHFEELSSLAAEKDLAFLYEASVGGGIPILKRLKGELILNKITEVQGILNGTCNYILSSMFNKGLDYNEALKIAQDMGYAEADPTADVEGYDTLRKLRILGTLALQGKIDESDILLEGISKITPFDIEQIKSIDFTIKLIGEVKELEDGFIAVVQPTIMKESSYFANVDMAFNSIVFLGNNVGELKFSGLGAGKLPTANAVLADIVDIVEDTYRKGNPLGERKLNNLNEKLKAEYYLRISLPEEQEGKVFKAIKNISKKLLSEKENIAIITNEIEYLEIIKLLSSLEIDKNNYFIARIIK</sequence>
<dbReference type="UniPathway" id="UPA00050">
    <property type="reaction ID" value="UER00063"/>
</dbReference>
<protein>
    <recommendedName>
        <fullName evidence="5 14">Homoserine dehydrogenase</fullName>
        <ecNumber evidence="4 14">1.1.1.3</ecNumber>
    </recommendedName>
</protein>
<dbReference type="InterPro" id="IPR036291">
    <property type="entry name" value="NAD(P)-bd_dom_sf"/>
</dbReference>
<evidence type="ECO:0000256" key="15">
    <source>
        <dbReference type="RuleBase" id="RU004171"/>
    </source>
</evidence>
<evidence type="ECO:0000313" key="18">
    <source>
        <dbReference type="EMBL" id="MSS43144.1"/>
    </source>
</evidence>
<dbReference type="InterPro" id="IPR001342">
    <property type="entry name" value="HDH_cat"/>
</dbReference>
<evidence type="ECO:0000256" key="1">
    <source>
        <dbReference type="ARBA" id="ARBA00005056"/>
    </source>
</evidence>
<gene>
    <name evidence="18" type="ORF">FYJ27_05275</name>
</gene>
<dbReference type="PANTHER" id="PTHR43331">
    <property type="entry name" value="HOMOSERINE DEHYDROGENASE"/>
    <property type="match status" value="1"/>
</dbReference>
<comment type="pathway">
    <text evidence="2 14">Amino-acid biosynthesis; L-methionine biosynthesis via de novo pathway; L-homoserine from L-aspartate: step 3/3.</text>
</comment>
<dbReference type="InterPro" id="IPR019811">
    <property type="entry name" value="HDH_CS"/>
</dbReference>
<evidence type="ECO:0000256" key="8">
    <source>
        <dbReference type="ARBA" id="ARBA00023002"/>
    </source>
</evidence>
<dbReference type="AlphaFoldDB" id="A0A844FGP1"/>
<dbReference type="PANTHER" id="PTHR43331:SF1">
    <property type="entry name" value="HOMOSERINE DEHYDROGENASE"/>
    <property type="match status" value="1"/>
</dbReference>
<dbReference type="Proteomes" id="UP000462760">
    <property type="component" value="Unassembled WGS sequence"/>
</dbReference>
<dbReference type="InterPro" id="IPR016204">
    <property type="entry name" value="HDH"/>
</dbReference>
<dbReference type="GO" id="GO:0009088">
    <property type="term" value="P:threonine biosynthetic process"/>
    <property type="evidence" value="ECO:0007669"/>
    <property type="project" value="UniProtKB-UniPathway"/>
</dbReference>
<dbReference type="OrthoDB" id="9808167at2"/>
<dbReference type="PIRSF" id="PIRSF000098">
    <property type="entry name" value="Homoser_dehydrog"/>
    <property type="match status" value="1"/>
</dbReference>
<dbReference type="RefSeq" id="WP_154483818.1">
    <property type="nucleotide sequence ID" value="NZ_JAHLOA010000001.1"/>
</dbReference>
<dbReference type="GO" id="GO:0009086">
    <property type="term" value="P:methionine biosynthetic process"/>
    <property type="evidence" value="ECO:0007669"/>
    <property type="project" value="UniProtKB-KW"/>
</dbReference>
<dbReference type="FunFam" id="3.30.360.10:FF:000005">
    <property type="entry name" value="Homoserine dehydrogenase"/>
    <property type="match status" value="1"/>
</dbReference>
<evidence type="ECO:0000259" key="17">
    <source>
        <dbReference type="Pfam" id="PF03447"/>
    </source>
</evidence>
<dbReference type="GO" id="GO:0050661">
    <property type="term" value="F:NADP binding"/>
    <property type="evidence" value="ECO:0007669"/>
    <property type="project" value="InterPro"/>
</dbReference>
<evidence type="ECO:0000313" key="19">
    <source>
        <dbReference type="Proteomes" id="UP000462760"/>
    </source>
</evidence>
<evidence type="ECO:0000256" key="11">
    <source>
        <dbReference type="ARBA" id="ARBA00048841"/>
    </source>
</evidence>
<evidence type="ECO:0000256" key="12">
    <source>
        <dbReference type="PIRSR" id="PIRSR000098-1"/>
    </source>
</evidence>
<name>A0A844FGP1_9FIRM</name>
<keyword evidence="13 14" id="KW-0521">NADP</keyword>
<keyword evidence="7 14" id="KW-0791">Threonine biosynthesis</keyword>
<feature type="binding site" evidence="13">
    <location>
        <position position="103"/>
    </location>
    <ligand>
        <name>NADPH</name>
        <dbReference type="ChEBI" id="CHEBI:57783"/>
    </ligand>
</feature>
<dbReference type="EC" id="1.1.1.3" evidence="4 14"/>
<dbReference type="SUPFAM" id="SSF55347">
    <property type="entry name" value="Glyceraldehyde-3-phosphate dehydrogenase-like, C-terminal domain"/>
    <property type="match status" value="1"/>
</dbReference>
<evidence type="ECO:0000256" key="7">
    <source>
        <dbReference type="ARBA" id="ARBA00022697"/>
    </source>
</evidence>
<evidence type="ECO:0000256" key="10">
    <source>
        <dbReference type="ARBA" id="ARBA00023167"/>
    </source>
</evidence>
<dbReference type="NCBIfam" id="NF004976">
    <property type="entry name" value="PRK06349.1"/>
    <property type="match status" value="1"/>
</dbReference>
<dbReference type="UniPathway" id="UPA00051">
    <property type="reaction ID" value="UER00465"/>
</dbReference>
<evidence type="ECO:0000256" key="14">
    <source>
        <dbReference type="RuleBase" id="RU000579"/>
    </source>
</evidence>
<feature type="active site" description="Proton donor" evidence="12">
    <location>
        <position position="203"/>
    </location>
</feature>
<keyword evidence="10 14" id="KW-0486">Methionine biosynthesis</keyword>
<dbReference type="Gene3D" id="3.30.360.10">
    <property type="entry name" value="Dihydrodipicolinate Reductase, domain 2"/>
    <property type="match status" value="1"/>
</dbReference>
<comment type="pathway">
    <text evidence="1 14">Amino-acid biosynthesis; L-threonine biosynthesis; L-threonine from L-aspartate: step 3/5.</text>
</comment>
<dbReference type="Gene3D" id="3.30.70.260">
    <property type="match status" value="1"/>
</dbReference>
<dbReference type="Pfam" id="PF03447">
    <property type="entry name" value="NAD_binding_3"/>
    <property type="match status" value="1"/>
</dbReference>
<keyword evidence="6 14" id="KW-0028">Amino-acid biosynthesis</keyword>
<keyword evidence="8 14" id="KW-0560">Oxidoreductase</keyword>
<accession>A0A844FGP1</accession>
<evidence type="ECO:0000256" key="4">
    <source>
        <dbReference type="ARBA" id="ARBA00013213"/>
    </source>
</evidence>
<feature type="domain" description="Homoserine dehydrogenase catalytic" evidence="16">
    <location>
        <begin position="135"/>
        <end position="313"/>
    </location>
</feature>
<dbReference type="EMBL" id="VULR01000005">
    <property type="protein sequence ID" value="MSS43144.1"/>
    <property type="molecule type" value="Genomic_DNA"/>
</dbReference>
<organism evidence="18 19">
    <name type="scientific">Anaerosalibacter bizertensis</name>
    <dbReference type="NCBI Taxonomy" id="932217"/>
    <lineage>
        <taxon>Bacteria</taxon>
        <taxon>Bacillati</taxon>
        <taxon>Bacillota</taxon>
        <taxon>Tissierellia</taxon>
        <taxon>Tissierellales</taxon>
        <taxon>Sporanaerobacteraceae</taxon>
        <taxon>Anaerosalibacter</taxon>
    </lineage>
</organism>
<evidence type="ECO:0000256" key="9">
    <source>
        <dbReference type="ARBA" id="ARBA00023053"/>
    </source>
</evidence>
<comment type="similarity">
    <text evidence="3 15">Belongs to the homoserine dehydrogenase family.</text>
</comment>
<feature type="binding site" evidence="13">
    <location>
        <begin position="7"/>
        <end position="14"/>
    </location>
    <ligand>
        <name>NADP(+)</name>
        <dbReference type="ChEBI" id="CHEBI:58349"/>
    </ligand>
</feature>
<reference evidence="18 19" key="1">
    <citation type="submission" date="2019-08" db="EMBL/GenBank/DDBJ databases">
        <title>In-depth cultivation of the pig gut microbiome towards novel bacterial diversity and tailored functional studies.</title>
        <authorList>
            <person name="Wylensek D."/>
            <person name="Hitch T.C.A."/>
            <person name="Clavel T."/>
        </authorList>
    </citation>
    <scope>NUCLEOTIDE SEQUENCE [LARGE SCALE GENOMIC DNA]</scope>
    <source>
        <strain evidence="18 19">Med78-601-WT-4W-RMD-3</strain>
    </source>
</reference>
<evidence type="ECO:0000256" key="13">
    <source>
        <dbReference type="PIRSR" id="PIRSR000098-2"/>
    </source>
</evidence>
<comment type="caution">
    <text evidence="18">The sequence shown here is derived from an EMBL/GenBank/DDBJ whole genome shotgun (WGS) entry which is preliminary data.</text>
</comment>
<comment type="catalytic activity">
    <reaction evidence="11">
        <text>L-homoserine + NADP(+) = L-aspartate 4-semialdehyde + NADPH + H(+)</text>
        <dbReference type="Rhea" id="RHEA:15761"/>
        <dbReference type="ChEBI" id="CHEBI:15378"/>
        <dbReference type="ChEBI" id="CHEBI:57476"/>
        <dbReference type="ChEBI" id="CHEBI:57783"/>
        <dbReference type="ChEBI" id="CHEBI:58349"/>
        <dbReference type="ChEBI" id="CHEBI:537519"/>
        <dbReference type="EC" id="1.1.1.3"/>
    </reaction>
    <physiologicalReaction direction="right-to-left" evidence="11">
        <dbReference type="Rhea" id="RHEA:15763"/>
    </physiologicalReaction>
</comment>
<evidence type="ECO:0000256" key="5">
    <source>
        <dbReference type="ARBA" id="ARBA00013376"/>
    </source>
</evidence>
<evidence type="ECO:0000259" key="16">
    <source>
        <dbReference type="Pfam" id="PF00742"/>
    </source>
</evidence>
<evidence type="ECO:0000256" key="2">
    <source>
        <dbReference type="ARBA" id="ARBA00005062"/>
    </source>
</evidence>
<dbReference type="Pfam" id="PF00742">
    <property type="entry name" value="Homoserine_dh"/>
    <property type="match status" value="1"/>
</dbReference>
<dbReference type="SUPFAM" id="SSF51735">
    <property type="entry name" value="NAD(P)-binding Rossmann-fold domains"/>
    <property type="match status" value="1"/>
</dbReference>
<feature type="domain" description="Aspartate/homoserine dehydrogenase NAD-binding" evidence="17">
    <location>
        <begin position="8"/>
        <end position="127"/>
    </location>
</feature>
<evidence type="ECO:0000256" key="3">
    <source>
        <dbReference type="ARBA" id="ARBA00006753"/>
    </source>
</evidence>
<evidence type="ECO:0000256" key="6">
    <source>
        <dbReference type="ARBA" id="ARBA00022605"/>
    </source>
</evidence>
<dbReference type="PROSITE" id="PS01042">
    <property type="entry name" value="HOMOSER_DHGENASE"/>
    <property type="match status" value="1"/>
</dbReference>
<dbReference type="GO" id="GO:0004412">
    <property type="term" value="F:homoserine dehydrogenase activity"/>
    <property type="evidence" value="ECO:0007669"/>
    <property type="project" value="UniProtKB-EC"/>
</dbReference>
<dbReference type="Gene3D" id="3.40.50.720">
    <property type="entry name" value="NAD(P)-binding Rossmann-like Domain"/>
    <property type="match status" value="1"/>
</dbReference>
<feature type="binding site" evidence="13">
    <location>
        <position position="188"/>
    </location>
    <ligand>
        <name>L-homoserine</name>
        <dbReference type="ChEBI" id="CHEBI:57476"/>
    </ligand>
</feature>
<keyword evidence="9" id="KW-0915">Sodium</keyword>